<dbReference type="EMBL" id="CP122566">
    <property type="protein sequence ID" value="WGH93677.1"/>
    <property type="molecule type" value="Genomic_DNA"/>
</dbReference>
<dbReference type="Pfam" id="PF01844">
    <property type="entry name" value="HNH"/>
    <property type="match status" value="1"/>
</dbReference>
<dbReference type="AlphaFoldDB" id="A0AAJ6AKJ2"/>
<dbReference type="CDD" id="cd00085">
    <property type="entry name" value="HNHc"/>
    <property type="match status" value="1"/>
</dbReference>
<dbReference type="InterPro" id="IPR003615">
    <property type="entry name" value="HNH_nuc"/>
</dbReference>
<organism evidence="4 5">
    <name type="scientific">Auritidibacter ignavus</name>
    <dbReference type="NCBI Taxonomy" id="678932"/>
    <lineage>
        <taxon>Bacteria</taxon>
        <taxon>Bacillati</taxon>
        <taxon>Actinomycetota</taxon>
        <taxon>Actinomycetes</taxon>
        <taxon>Micrococcales</taxon>
        <taxon>Micrococcaceae</taxon>
        <taxon>Auritidibacter</taxon>
    </lineage>
</organism>
<sequence>MSPQIPRENSDQTVLAELTTLHQHHRALAESLTLTDESTAIDVISTLEKIQATAVAMQAQAASQLEKLRLDREKAAGIPKNRRGSGLGAEIAMARKQSPERGNGFLNAARTITHHMPGALGAMRSGELSEAHAMTLSREVRGLAPRIITEIDDLLSDQYGRLSPRQLGKRSRGHAQRLDADQLARRAATARKNRRVTTGSAGPGMANLNAYLPSEQVAAVYNTLERDAKKLLAPTQRTTSERHGRADHRTLEQIMADLLVERITGQSKAGNVAAQVNIVLTADAFLGDDNTPAMIAGQGPVPAATVRKWLANPEAKLFLTKLFVDRQTGKMVSMESGSRLFPAGLKKMISLRDDICRTPHCENPVEETDHAQRHTDGGATSYDNGQGLCRVCNQTKEKIGWKHESDADGLQVTTPTNHTYEAPTDPLLPGSLRPLPPPKPPFQQRQSPRCETCSNDPPDDDSPAGPADPNAPTPSEDLQGRDRSDGEANDYFSGMG</sequence>
<dbReference type="InterPro" id="IPR003870">
    <property type="entry name" value="DUF222"/>
</dbReference>
<evidence type="ECO:0000259" key="3">
    <source>
        <dbReference type="SMART" id="SM00507"/>
    </source>
</evidence>
<name>A0AAJ6AKJ2_9MICC</name>
<reference evidence="4 5" key="1">
    <citation type="submission" date="2023-03" db="EMBL/GenBank/DDBJ databases">
        <title>Complete genome sequences of several Auritidibacter ignavus strains isolated from ear infections.</title>
        <authorList>
            <person name="Baehr T."/>
            <person name="Baumhoegger A.M."/>
        </authorList>
    </citation>
    <scope>NUCLEOTIDE SEQUENCE [LARGE SCALE GENOMIC DNA]</scope>
    <source>
        <strain evidence="4 5">BABAE-6</strain>
    </source>
</reference>
<dbReference type="GO" id="GO:0003676">
    <property type="term" value="F:nucleic acid binding"/>
    <property type="evidence" value="ECO:0007669"/>
    <property type="project" value="InterPro"/>
</dbReference>
<comment type="similarity">
    <text evidence="1">Belongs to the Rv1128c/1148c/1588c/1702c/1945/3466 family.</text>
</comment>
<evidence type="ECO:0000313" key="4">
    <source>
        <dbReference type="EMBL" id="WGH93677.1"/>
    </source>
</evidence>
<dbReference type="InterPro" id="IPR002711">
    <property type="entry name" value="HNH"/>
</dbReference>
<feature type="region of interest" description="Disordered" evidence="2">
    <location>
        <begin position="366"/>
        <end position="386"/>
    </location>
</feature>
<dbReference type="RefSeq" id="WP_279675086.1">
    <property type="nucleotide sequence ID" value="NZ_CP122566.1"/>
</dbReference>
<feature type="region of interest" description="Disordered" evidence="2">
    <location>
        <begin position="403"/>
        <end position="496"/>
    </location>
</feature>
<dbReference type="GO" id="GO:0008270">
    <property type="term" value="F:zinc ion binding"/>
    <property type="evidence" value="ECO:0007669"/>
    <property type="project" value="InterPro"/>
</dbReference>
<feature type="compositionally biased region" description="Basic and acidic residues" evidence="2">
    <location>
        <begin position="367"/>
        <end position="376"/>
    </location>
</feature>
<dbReference type="Proteomes" id="UP001224674">
    <property type="component" value="Chromosome"/>
</dbReference>
<accession>A0AAJ6AKJ2</accession>
<dbReference type="SMART" id="SM00507">
    <property type="entry name" value="HNHc"/>
    <property type="match status" value="1"/>
</dbReference>
<feature type="domain" description="HNH nuclease" evidence="3">
    <location>
        <begin position="344"/>
        <end position="394"/>
    </location>
</feature>
<keyword evidence="5" id="KW-1185">Reference proteome</keyword>
<protein>
    <submittedName>
        <fullName evidence="4">DUF222 domain-containing protein</fullName>
    </submittedName>
</protein>
<dbReference type="Pfam" id="PF02720">
    <property type="entry name" value="DUF222"/>
    <property type="match status" value="1"/>
</dbReference>
<evidence type="ECO:0000313" key="5">
    <source>
        <dbReference type="Proteomes" id="UP001224674"/>
    </source>
</evidence>
<proteinExistence type="inferred from homology"/>
<evidence type="ECO:0000256" key="1">
    <source>
        <dbReference type="ARBA" id="ARBA00023450"/>
    </source>
</evidence>
<gene>
    <name evidence="4" type="ORF">QDX21_02450</name>
</gene>
<evidence type="ECO:0000256" key="2">
    <source>
        <dbReference type="SAM" id="MobiDB-lite"/>
    </source>
</evidence>
<dbReference type="GO" id="GO:0004519">
    <property type="term" value="F:endonuclease activity"/>
    <property type="evidence" value="ECO:0007669"/>
    <property type="project" value="InterPro"/>
</dbReference>